<proteinExistence type="predicted"/>
<dbReference type="GO" id="GO:0008270">
    <property type="term" value="F:zinc ion binding"/>
    <property type="evidence" value="ECO:0007669"/>
    <property type="project" value="InterPro"/>
</dbReference>
<dbReference type="GO" id="GO:0005634">
    <property type="term" value="C:nucleus"/>
    <property type="evidence" value="ECO:0007669"/>
    <property type="project" value="UniProtKB-SubCell"/>
</dbReference>
<accession>A0A5N7CU79</accession>
<dbReference type="GO" id="GO:0009893">
    <property type="term" value="P:positive regulation of metabolic process"/>
    <property type="evidence" value="ECO:0007669"/>
    <property type="project" value="UniProtKB-ARBA"/>
</dbReference>
<dbReference type="GO" id="GO:0003677">
    <property type="term" value="F:DNA binding"/>
    <property type="evidence" value="ECO:0007669"/>
    <property type="project" value="UniProtKB-KW"/>
</dbReference>
<dbReference type="PANTHER" id="PTHR31001:SF89">
    <property type="entry name" value="ZN(2)-C6 FUNGAL-TYPE DOMAIN-CONTAINING PROTEIN"/>
    <property type="match status" value="1"/>
</dbReference>
<dbReference type="InterPro" id="IPR050613">
    <property type="entry name" value="Sec_Metabolite_Reg"/>
</dbReference>
<dbReference type="GeneID" id="43675451"/>
<keyword evidence="5" id="KW-0539">Nucleus</keyword>
<dbReference type="Gene3D" id="4.10.240.10">
    <property type="entry name" value="Zn(2)-C6 fungal-type DNA-binding domain"/>
    <property type="match status" value="1"/>
</dbReference>
<dbReference type="EMBL" id="ML736880">
    <property type="protein sequence ID" value="KAE8397740.1"/>
    <property type="molecule type" value="Genomic_DNA"/>
</dbReference>
<dbReference type="SUPFAM" id="SSF57701">
    <property type="entry name" value="Zn2/Cys6 DNA-binding domain"/>
    <property type="match status" value="1"/>
</dbReference>
<accession>A0A5N6HPU3</accession>
<dbReference type="InterPro" id="IPR001138">
    <property type="entry name" value="Zn2Cys6_DnaBD"/>
</dbReference>
<organism evidence="7 8">
    <name type="scientific">Aspergillus pseudonomiae</name>
    <dbReference type="NCBI Taxonomy" id="1506151"/>
    <lineage>
        <taxon>Eukaryota</taxon>
        <taxon>Fungi</taxon>
        <taxon>Dikarya</taxon>
        <taxon>Ascomycota</taxon>
        <taxon>Pezizomycotina</taxon>
        <taxon>Eurotiomycetes</taxon>
        <taxon>Eurotiomycetidae</taxon>
        <taxon>Eurotiales</taxon>
        <taxon>Aspergillaceae</taxon>
        <taxon>Aspergillus</taxon>
        <taxon>Aspergillus subgen. Circumdati</taxon>
    </lineage>
</organism>
<dbReference type="Proteomes" id="UP000325579">
    <property type="component" value="Unassembled WGS sequence"/>
</dbReference>
<dbReference type="SMART" id="SM00066">
    <property type="entry name" value="GAL4"/>
    <property type="match status" value="1"/>
</dbReference>
<name>A0A5N6HPU3_9EURO</name>
<reference evidence="7 8" key="1">
    <citation type="submission" date="2019-04" db="EMBL/GenBank/DDBJ databases">
        <authorList>
            <consortium name="DOE Joint Genome Institute"/>
            <person name="Mondo S."/>
            <person name="Kjaerbolling I."/>
            <person name="Vesth T."/>
            <person name="Frisvad J.C."/>
            <person name="Nybo J.L."/>
            <person name="Theobald S."/>
            <person name="Kildgaard S."/>
            <person name="Isbrandt T."/>
            <person name="Kuo A."/>
            <person name="Sato A."/>
            <person name="Lyhne E.K."/>
            <person name="Kogle M.E."/>
            <person name="Wiebenga A."/>
            <person name="Kun R.S."/>
            <person name="Lubbers R.J."/>
            <person name="Makela M.R."/>
            <person name="Barry K."/>
            <person name="Chovatia M."/>
            <person name="Clum A."/>
            <person name="Daum C."/>
            <person name="Haridas S."/>
            <person name="He G."/>
            <person name="LaButti K."/>
            <person name="Lipzen A."/>
            <person name="Riley R."/>
            <person name="Salamov A."/>
            <person name="Simmons B.A."/>
            <person name="Magnuson J.K."/>
            <person name="Henrissat B."/>
            <person name="Mortensen U.H."/>
            <person name="Larsen T.O."/>
            <person name="Devries R.P."/>
            <person name="Grigoriev I.V."/>
            <person name="Machida M."/>
            <person name="Baker S.E."/>
            <person name="Andersen M.R."/>
            <person name="Cantor M.N."/>
            <person name="Hua S.X."/>
        </authorList>
    </citation>
    <scope>NUCLEOTIDE SEQUENCE [LARGE SCALE GENOMIC DNA]</scope>
    <source>
        <strain evidence="7 8">CBS 119388</strain>
    </source>
</reference>
<dbReference type="PROSITE" id="PS50048">
    <property type="entry name" value="ZN2_CY6_FUNGAL_2"/>
    <property type="match status" value="1"/>
</dbReference>
<evidence type="ECO:0000256" key="6">
    <source>
        <dbReference type="SAM" id="MobiDB-lite"/>
    </source>
</evidence>
<evidence type="ECO:0000256" key="4">
    <source>
        <dbReference type="ARBA" id="ARBA00023163"/>
    </source>
</evidence>
<dbReference type="AlphaFoldDB" id="A0A5N6HPU3"/>
<evidence type="ECO:0000256" key="1">
    <source>
        <dbReference type="ARBA" id="ARBA00004123"/>
    </source>
</evidence>
<evidence type="ECO:0000256" key="5">
    <source>
        <dbReference type="ARBA" id="ARBA00023242"/>
    </source>
</evidence>
<evidence type="ECO:0000313" key="7">
    <source>
        <dbReference type="EMBL" id="KAE8397740.1"/>
    </source>
</evidence>
<dbReference type="CDD" id="cd00067">
    <property type="entry name" value="GAL4"/>
    <property type="match status" value="1"/>
</dbReference>
<keyword evidence="2" id="KW-0805">Transcription regulation</keyword>
<dbReference type="OrthoDB" id="4159781at2759"/>
<evidence type="ECO:0000313" key="8">
    <source>
        <dbReference type="Proteomes" id="UP000325579"/>
    </source>
</evidence>
<sequence length="156" mass="17577">MMGNNTMDVATSHKSKPRATASCHPCRTRKVKCNRLSPCEACTTRGIQEECKYSAPNEDRQAIAQAEMITELRGKVNQIREQIAQRLAYRSSFDGLEEEEEEEAAAMEIVYSALRLGTEDLVWHIVGRIRNGEDLRDLAKDVARDIGIEDDFSVCL</sequence>
<keyword evidence="4" id="KW-0804">Transcription</keyword>
<feature type="region of interest" description="Disordered" evidence="6">
    <location>
        <begin position="1"/>
        <end position="21"/>
    </location>
</feature>
<evidence type="ECO:0000256" key="2">
    <source>
        <dbReference type="ARBA" id="ARBA00023015"/>
    </source>
</evidence>
<dbReference type="InterPro" id="IPR036864">
    <property type="entry name" value="Zn2-C6_fun-type_DNA-bd_sf"/>
</dbReference>
<comment type="subcellular location">
    <subcellularLocation>
        <location evidence="1">Nucleus</location>
    </subcellularLocation>
</comment>
<protein>
    <submittedName>
        <fullName evidence="7">Uncharacterized protein</fullName>
    </submittedName>
</protein>
<dbReference type="RefSeq" id="XP_031935059.1">
    <property type="nucleotide sequence ID" value="XM_032090760.1"/>
</dbReference>
<dbReference type="GO" id="GO:0000981">
    <property type="term" value="F:DNA-binding transcription factor activity, RNA polymerase II-specific"/>
    <property type="evidence" value="ECO:0007669"/>
    <property type="project" value="InterPro"/>
</dbReference>
<dbReference type="PANTHER" id="PTHR31001">
    <property type="entry name" value="UNCHARACTERIZED TRANSCRIPTIONAL REGULATORY PROTEIN"/>
    <property type="match status" value="1"/>
</dbReference>
<keyword evidence="3" id="KW-0238">DNA-binding</keyword>
<dbReference type="Pfam" id="PF00172">
    <property type="entry name" value="Zn_clus"/>
    <property type="match status" value="1"/>
</dbReference>
<gene>
    <name evidence="7" type="ORF">BDV37DRAFT_49256</name>
</gene>
<keyword evidence="8" id="KW-1185">Reference proteome</keyword>
<dbReference type="PROSITE" id="PS00463">
    <property type="entry name" value="ZN2_CY6_FUNGAL_1"/>
    <property type="match status" value="1"/>
</dbReference>
<evidence type="ECO:0000256" key="3">
    <source>
        <dbReference type="ARBA" id="ARBA00023125"/>
    </source>
</evidence>